<evidence type="ECO:0000256" key="5">
    <source>
        <dbReference type="ARBA" id="ARBA00022989"/>
    </source>
</evidence>
<accession>B6TXW6</accession>
<evidence type="ECO:0000256" key="3">
    <source>
        <dbReference type="ARBA" id="ARBA00022475"/>
    </source>
</evidence>
<comment type="subcellular location">
    <subcellularLocation>
        <location evidence="1">Cell membrane</location>
        <topology evidence="1">Single-pass membrane protein</topology>
    </subcellularLocation>
</comment>
<evidence type="ECO:0000313" key="8">
    <source>
        <dbReference type="EMBL" id="ACG41949.1"/>
    </source>
</evidence>
<keyword evidence="2" id="KW-0217">Developmental protein</keyword>
<organism evidence="8">
    <name type="scientific">Zea mays</name>
    <name type="common">Maize</name>
    <dbReference type="NCBI Taxonomy" id="4577"/>
    <lineage>
        <taxon>Eukaryota</taxon>
        <taxon>Viridiplantae</taxon>
        <taxon>Streptophyta</taxon>
        <taxon>Embryophyta</taxon>
        <taxon>Tracheophyta</taxon>
        <taxon>Spermatophyta</taxon>
        <taxon>Magnoliopsida</taxon>
        <taxon>Liliopsida</taxon>
        <taxon>Poales</taxon>
        <taxon>Poaceae</taxon>
        <taxon>PACMAD clade</taxon>
        <taxon>Panicoideae</taxon>
        <taxon>Andropogonodae</taxon>
        <taxon>Andropogoneae</taxon>
        <taxon>Tripsacinae</taxon>
        <taxon>Zea</taxon>
    </lineage>
</organism>
<keyword evidence="4" id="KW-0812">Transmembrane</keyword>
<dbReference type="GO" id="GO:0048367">
    <property type="term" value="P:shoot system development"/>
    <property type="evidence" value="ECO:0007669"/>
    <property type="project" value="UniProtKB-ARBA"/>
</dbReference>
<dbReference type="AlphaFoldDB" id="B6TXW6"/>
<comment type="similarity">
    <text evidence="7">Belongs to the DVL/RTFL small polypeptides family.</text>
</comment>
<keyword evidence="6" id="KW-0472">Membrane</keyword>
<proteinExistence type="evidence at transcript level"/>
<protein>
    <submittedName>
        <fullName evidence="8">Uncharacterized protein</fullName>
    </submittedName>
</protein>
<dbReference type="GO" id="GO:0008285">
    <property type="term" value="P:negative regulation of cell population proliferation"/>
    <property type="evidence" value="ECO:0007669"/>
    <property type="project" value="InterPro"/>
</dbReference>
<keyword evidence="5" id="KW-1133">Transmembrane helix</keyword>
<dbReference type="InterPro" id="IPR012552">
    <property type="entry name" value="DVL"/>
</dbReference>
<dbReference type="EMBL" id="EU969831">
    <property type="protein sequence ID" value="ACG41949.1"/>
    <property type="molecule type" value="mRNA"/>
</dbReference>
<dbReference type="GO" id="GO:0005886">
    <property type="term" value="C:plasma membrane"/>
    <property type="evidence" value="ECO:0007669"/>
    <property type="project" value="UniProtKB-SubCell"/>
</dbReference>
<evidence type="ECO:0000256" key="1">
    <source>
        <dbReference type="ARBA" id="ARBA00004162"/>
    </source>
</evidence>
<name>B6TXW6_MAIZE</name>
<evidence type="ECO:0000256" key="7">
    <source>
        <dbReference type="ARBA" id="ARBA00024340"/>
    </source>
</evidence>
<keyword evidence="3" id="KW-1003">Cell membrane</keyword>
<sequence>MKLLAGGQRRRQRGFGKALKEQRARLYIIQRCVVMLLRWHD</sequence>
<dbReference type="PANTHER" id="PTHR47855">
    <property type="entry name" value="OS01G0525701 PROTEIN"/>
    <property type="match status" value="1"/>
</dbReference>
<evidence type="ECO:0000256" key="4">
    <source>
        <dbReference type="ARBA" id="ARBA00022692"/>
    </source>
</evidence>
<evidence type="ECO:0000256" key="6">
    <source>
        <dbReference type="ARBA" id="ARBA00023136"/>
    </source>
</evidence>
<dbReference type="Pfam" id="PF08137">
    <property type="entry name" value="DVL"/>
    <property type="match status" value="1"/>
</dbReference>
<dbReference type="InterPro" id="IPR052153">
    <property type="entry name" value="DVL/RTFL_small_peptides"/>
</dbReference>
<reference evidence="8" key="1">
    <citation type="journal article" date="2009" name="Plant Mol. Biol.">
        <title>Insights into corn genes derived from large-scale cDNA sequencing.</title>
        <authorList>
            <person name="Alexandrov N.N."/>
            <person name="Brover V.V."/>
            <person name="Freidin S."/>
            <person name="Troukhan M.E."/>
            <person name="Tatarinova T.V."/>
            <person name="Zhang H."/>
            <person name="Swaller T.J."/>
            <person name="Lu Y.P."/>
            <person name="Bouck J."/>
            <person name="Flavell R.B."/>
            <person name="Feldmann K.A."/>
        </authorList>
    </citation>
    <scope>NUCLEOTIDE SEQUENCE</scope>
</reference>
<evidence type="ECO:0000256" key="2">
    <source>
        <dbReference type="ARBA" id="ARBA00022473"/>
    </source>
</evidence>
<dbReference type="PANTHER" id="PTHR47855:SF6">
    <property type="entry name" value="ROTUNDIFOLIA LIKE 8"/>
    <property type="match status" value="1"/>
</dbReference>